<proteinExistence type="predicted"/>
<organism evidence="3">
    <name type="scientific">hydrothermal vent metagenome</name>
    <dbReference type="NCBI Taxonomy" id="652676"/>
    <lineage>
        <taxon>unclassified sequences</taxon>
        <taxon>metagenomes</taxon>
        <taxon>ecological metagenomes</taxon>
    </lineage>
</organism>
<keyword evidence="1" id="KW-0472">Membrane</keyword>
<feature type="transmembrane region" description="Helical" evidence="1">
    <location>
        <begin position="82"/>
        <end position="99"/>
    </location>
</feature>
<dbReference type="AlphaFoldDB" id="A0A3B1CXY0"/>
<dbReference type="InterPro" id="IPR041657">
    <property type="entry name" value="HTH_17"/>
</dbReference>
<evidence type="ECO:0000256" key="1">
    <source>
        <dbReference type="SAM" id="Phobius"/>
    </source>
</evidence>
<protein>
    <recommendedName>
        <fullName evidence="2">Helix-turn-helix domain-containing protein</fullName>
    </recommendedName>
</protein>
<dbReference type="EMBL" id="UOGJ01000063">
    <property type="protein sequence ID" value="VAX35526.1"/>
    <property type="molecule type" value="Genomic_DNA"/>
</dbReference>
<keyword evidence="1" id="KW-0812">Transmembrane</keyword>
<name>A0A3B1CXY0_9ZZZZ</name>
<keyword evidence="1" id="KW-1133">Transmembrane helix</keyword>
<accession>A0A3B1CXY0</accession>
<evidence type="ECO:0000313" key="3">
    <source>
        <dbReference type="EMBL" id="VAX35526.1"/>
    </source>
</evidence>
<feature type="domain" description="Helix-turn-helix" evidence="2">
    <location>
        <begin position="7"/>
        <end position="53"/>
    </location>
</feature>
<dbReference type="Pfam" id="PF12728">
    <property type="entry name" value="HTH_17"/>
    <property type="match status" value="1"/>
</dbReference>
<gene>
    <name evidence="3" type="ORF">MNBD_UNCLBAC01-1890</name>
</gene>
<reference evidence="3" key="1">
    <citation type="submission" date="2018-06" db="EMBL/GenBank/DDBJ databases">
        <authorList>
            <person name="Zhirakovskaya E."/>
        </authorList>
    </citation>
    <scope>NUCLEOTIDE SEQUENCE</scope>
</reference>
<sequence>MSSNQFVSVRETAQLLGINEKEVMNLIEDHKLQAYRIADKFLRLKKTEVLALRNTGKVVREDTHYNYTTGEKISDFFYFNDFYLLSLGIIGILLYIIFYR</sequence>
<evidence type="ECO:0000259" key="2">
    <source>
        <dbReference type="Pfam" id="PF12728"/>
    </source>
</evidence>